<protein>
    <submittedName>
        <fullName evidence="2">Uncharacterized protein</fullName>
    </submittedName>
</protein>
<feature type="compositionally biased region" description="Acidic residues" evidence="1">
    <location>
        <begin position="380"/>
        <end position="396"/>
    </location>
</feature>
<accession>A0A167PPU3</accession>
<gene>
    <name evidence="2" type="ORF">EN45_107280</name>
</gene>
<feature type="compositionally biased region" description="Low complexity" evidence="1">
    <location>
        <begin position="523"/>
        <end position="534"/>
    </location>
</feature>
<dbReference type="AlphaFoldDB" id="A0A167PPU3"/>
<feature type="compositionally biased region" description="Acidic residues" evidence="1">
    <location>
        <begin position="535"/>
        <end position="547"/>
    </location>
</feature>
<feature type="compositionally biased region" description="Basic and acidic residues" evidence="1">
    <location>
        <begin position="69"/>
        <end position="79"/>
    </location>
</feature>
<dbReference type="Proteomes" id="UP000076449">
    <property type="component" value="Chromosome IV"/>
</dbReference>
<organism evidence="2">
    <name type="scientific">Penicillium chrysogenum</name>
    <name type="common">Penicillium notatum</name>
    <dbReference type="NCBI Taxonomy" id="5076"/>
    <lineage>
        <taxon>Eukaryota</taxon>
        <taxon>Fungi</taxon>
        <taxon>Dikarya</taxon>
        <taxon>Ascomycota</taxon>
        <taxon>Pezizomycotina</taxon>
        <taxon>Eurotiomycetes</taxon>
        <taxon>Eurotiomycetidae</taxon>
        <taxon>Eurotiales</taxon>
        <taxon>Aspergillaceae</taxon>
        <taxon>Penicillium</taxon>
        <taxon>Penicillium chrysogenum species complex</taxon>
    </lineage>
</organism>
<feature type="region of interest" description="Disordered" evidence="1">
    <location>
        <begin position="69"/>
        <end position="89"/>
    </location>
</feature>
<sequence>MASDQRFQRTVQAVAEAVQTFAVGTFDFAESIKKIWGPQTQPDAVETSDPLPVEGMQDVQTVDQLRDRTPVSQDSDHLSTHSHSYPLSEAMDDGESYVMHERIAPSDRQIPCQMIPADGIGKILHYKMEAGIYLTMQNGFGQIERQRFVDVFREAAELLGISLPSPIADLPQQQVGSKRVYQGSDDQQPVAKRQRTQDLLQEDVQGAPEDGEFSSSEEEEVAQIKVQLNRQERSPVKIPDQVPVVHKMTQEYVIHPEEENTGSSSFTQKESSEHSSSEEDGDDYFSEEEEEGVQNPTKEVSQAEHNAKAKTAIRPQDEHSELSSCSSEDESSEDDSSERESDDEAEPRQQQTTKEDSPKGPTYNSKEPIQSPDDKSSDSSAEDESSDELSEAELEEQIEKHLATPEAFFQMEPILLEDSDAFESSASSSEDESSSEESDDEQEEPKQQPTTKEQPPNKGGTHNSKEPIQLTNDKSSNSSSEDESSEEESGDEPEGPKKQPAVKSEPQRREERPEEPIEVAGGESPSPSSSSSSSSEDESSEDSEIET</sequence>
<name>A0A167PPU3_PENCH</name>
<dbReference type="EMBL" id="CM002801">
    <property type="protein sequence ID" value="KZN83622.1"/>
    <property type="molecule type" value="Genomic_DNA"/>
</dbReference>
<reference evidence="2" key="1">
    <citation type="journal article" date="2014" name="Genome Announc.">
        <title>Complete sequencing and chromosome-scale genome assembly of the industrial progenitor strain P2niaD18 from the penicillin producer Penicillium chrysogenum.</title>
        <authorList>
            <person name="Specht T."/>
            <person name="Dahlmann T.A."/>
            <person name="Zadra I."/>
            <person name="Kurnsteiner H."/>
            <person name="Kuck U."/>
        </authorList>
    </citation>
    <scope>NUCLEOTIDE SEQUENCE [LARGE SCALE GENOMIC DNA]</scope>
    <source>
        <strain evidence="2">P2niaD18</strain>
    </source>
</reference>
<feature type="region of interest" description="Disordered" evidence="1">
    <location>
        <begin position="174"/>
        <end position="219"/>
    </location>
</feature>
<evidence type="ECO:0000256" key="1">
    <source>
        <dbReference type="SAM" id="MobiDB-lite"/>
    </source>
</evidence>
<feature type="compositionally biased region" description="Acidic residues" evidence="1">
    <location>
        <begin position="429"/>
        <end position="443"/>
    </location>
</feature>
<feature type="compositionally biased region" description="Acidic residues" evidence="1">
    <location>
        <begin position="278"/>
        <end position="292"/>
    </location>
</feature>
<feature type="region of interest" description="Disordered" evidence="1">
    <location>
        <begin position="255"/>
        <end position="547"/>
    </location>
</feature>
<feature type="compositionally biased region" description="Acidic residues" evidence="1">
    <location>
        <begin position="209"/>
        <end position="219"/>
    </location>
</feature>
<feature type="compositionally biased region" description="Basic and acidic residues" evidence="1">
    <location>
        <begin position="505"/>
        <end position="515"/>
    </location>
</feature>
<evidence type="ECO:0000313" key="2">
    <source>
        <dbReference type="EMBL" id="KZN83622.1"/>
    </source>
</evidence>
<feature type="compositionally biased region" description="Acidic residues" evidence="1">
    <location>
        <begin position="480"/>
        <end position="493"/>
    </location>
</feature>
<proteinExistence type="predicted"/>
<feature type="compositionally biased region" description="Low complexity" evidence="1">
    <location>
        <begin position="447"/>
        <end position="456"/>
    </location>
</feature>
<feature type="compositionally biased region" description="Acidic residues" evidence="1">
    <location>
        <begin position="327"/>
        <end position="345"/>
    </location>
</feature>